<dbReference type="EMBL" id="JAAAHW010009544">
    <property type="protein sequence ID" value="KAF9939269.1"/>
    <property type="molecule type" value="Genomic_DNA"/>
</dbReference>
<accession>A0A9P6IN18</accession>
<feature type="non-terminal residue" evidence="3">
    <location>
        <position position="64"/>
    </location>
</feature>
<feature type="region of interest" description="Disordered" evidence="1">
    <location>
        <begin position="38"/>
        <end position="64"/>
    </location>
</feature>
<keyword evidence="4" id="KW-1185">Reference proteome</keyword>
<evidence type="ECO:0000313" key="3">
    <source>
        <dbReference type="EMBL" id="KAF9939269.1"/>
    </source>
</evidence>
<comment type="caution">
    <text evidence="3">The sequence shown here is derived from an EMBL/GenBank/DDBJ whole genome shotgun (WGS) entry which is preliminary data.</text>
</comment>
<name>A0A9P6IN18_9FUNG</name>
<gene>
    <name evidence="3" type="ORF">BGZ65_011081</name>
</gene>
<dbReference type="AlphaFoldDB" id="A0A9P6IN18"/>
<evidence type="ECO:0000256" key="1">
    <source>
        <dbReference type="SAM" id="MobiDB-lite"/>
    </source>
</evidence>
<feature type="transmembrane region" description="Helical" evidence="2">
    <location>
        <begin position="6"/>
        <end position="26"/>
    </location>
</feature>
<protein>
    <submittedName>
        <fullName evidence="3">Uncharacterized protein</fullName>
    </submittedName>
</protein>
<reference evidence="3" key="1">
    <citation type="journal article" date="2020" name="Fungal Divers.">
        <title>Resolving the Mortierellaceae phylogeny through synthesis of multi-gene phylogenetics and phylogenomics.</title>
        <authorList>
            <person name="Vandepol N."/>
            <person name="Liber J."/>
            <person name="Desiro A."/>
            <person name="Na H."/>
            <person name="Kennedy M."/>
            <person name="Barry K."/>
            <person name="Grigoriev I.V."/>
            <person name="Miller A.N."/>
            <person name="O'Donnell K."/>
            <person name="Stajich J.E."/>
            <person name="Bonito G."/>
        </authorList>
    </citation>
    <scope>NUCLEOTIDE SEQUENCE</scope>
    <source>
        <strain evidence="3">MES-2147</strain>
    </source>
</reference>
<keyword evidence="2" id="KW-0472">Membrane</keyword>
<keyword evidence="2" id="KW-0812">Transmembrane</keyword>
<proteinExistence type="predicted"/>
<evidence type="ECO:0000313" key="4">
    <source>
        <dbReference type="Proteomes" id="UP000749646"/>
    </source>
</evidence>
<dbReference type="Proteomes" id="UP000749646">
    <property type="component" value="Unassembled WGS sequence"/>
</dbReference>
<evidence type="ECO:0000256" key="2">
    <source>
        <dbReference type="SAM" id="Phobius"/>
    </source>
</evidence>
<keyword evidence="2" id="KW-1133">Transmembrane helix</keyword>
<sequence>MEYFNNTIAVAIAAVVFVLALIYRNAYEPYSRHRRIQQAEQAQKELLDEQESLSKRGSNKQAKK</sequence>
<organism evidence="3 4">
    <name type="scientific">Modicella reniformis</name>
    <dbReference type="NCBI Taxonomy" id="1440133"/>
    <lineage>
        <taxon>Eukaryota</taxon>
        <taxon>Fungi</taxon>
        <taxon>Fungi incertae sedis</taxon>
        <taxon>Mucoromycota</taxon>
        <taxon>Mortierellomycotina</taxon>
        <taxon>Mortierellomycetes</taxon>
        <taxon>Mortierellales</taxon>
        <taxon>Mortierellaceae</taxon>
        <taxon>Modicella</taxon>
    </lineage>
</organism>